<protein>
    <submittedName>
        <fullName evidence="1">Uncharacterized protein</fullName>
    </submittedName>
</protein>
<dbReference type="EMBL" id="VSSQ01020755">
    <property type="protein sequence ID" value="MPM65860.1"/>
    <property type="molecule type" value="Genomic_DNA"/>
</dbReference>
<evidence type="ECO:0000313" key="1">
    <source>
        <dbReference type="EMBL" id="MPM65860.1"/>
    </source>
</evidence>
<organism evidence="1">
    <name type="scientific">bioreactor metagenome</name>
    <dbReference type="NCBI Taxonomy" id="1076179"/>
    <lineage>
        <taxon>unclassified sequences</taxon>
        <taxon>metagenomes</taxon>
        <taxon>ecological metagenomes</taxon>
    </lineage>
</organism>
<name>A0A645BK69_9ZZZZ</name>
<reference evidence="1" key="1">
    <citation type="submission" date="2019-08" db="EMBL/GenBank/DDBJ databases">
        <authorList>
            <person name="Kucharzyk K."/>
            <person name="Murdoch R.W."/>
            <person name="Higgins S."/>
            <person name="Loffler F."/>
        </authorList>
    </citation>
    <scope>NUCLEOTIDE SEQUENCE</scope>
</reference>
<dbReference type="AlphaFoldDB" id="A0A645BK69"/>
<accession>A0A645BK69</accession>
<sequence length="78" mass="9101">MSAANEKSAMASMMRKYFSCPVFALRRRFSITNKKASTDMQNRQMQRYAGENMGASFHLRFVRDDYITSFDTINTKNQ</sequence>
<comment type="caution">
    <text evidence="1">The sequence shown here is derived from an EMBL/GenBank/DDBJ whole genome shotgun (WGS) entry which is preliminary data.</text>
</comment>
<proteinExistence type="predicted"/>
<gene>
    <name evidence="1" type="ORF">SDC9_112764</name>
</gene>